<protein>
    <submittedName>
        <fullName evidence="1">Uncharacterized protein</fullName>
    </submittedName>
</protein>
<proteinExistence type="predicted"/>
<evidence type="ECO:0000313" key="2">
    <source>
        <dbReference type="Proteomes" id="UP000831701"/>
    </source>
</evidence>
<dbReference type="Proteomes" id="UP000831701">
    <property type="component" value="Chromosome 2"/>
</dbReference>
<dbReference type="EMBL" id="CM041532">
    <property type="protein sequence ID" value="KAI3376621.1"/>
    <property type="molecule type" value="Genomic_DNA"/>
</dbReference>
<evidence type="ECO:0000313" key="1">
    <source>
        <dbReference type="EMBL" id="KAI3376621.1"/>
    </source>
</evidence>
<keyword evidence="2" id="KW-1185">Reference proteome</keyword>
<sequence length="1086" mass="120263">MEPLKNIFSRGPLSNWKNLEQSQKGNFTNPVWTALFDYEASCKDELTLRKGDLVEVLSLDSEISGDEGWWAGKVNNKVGIFPSNYGSFKPNGYGKLPGSGVVTELGSAVVGEFEPEPVDFRELSLEEVIGVGGFGKVYRGTWRGGLVAVKAARQDPDEDISVTAQNVRQEARLFAMLTHPNIIALKGVCLQEPNLCLIMEYASGGALSRALAGRRIPPHILVNWAVQIARGMLYLHSEAIVPVIHRDLKSNNSKFFRYLSPSSIPSPRPPSYICPRSAPPFAYLHLPVSGLFHAHRFKLLGSVSKISAVNFTLCESAADLDAVCHNRPSSKQLTNAAAAAVVVLSVMVVERLGRLDGAELWMHSASAQEVEEEFLLAQPIENECMEGLTLKITDFGLAREWHKTTKMSTAGTYAWMAPEVIKSSTFSKGSDVWSYGVLLWELLTGEAPYKGIDGLAVAYGVAVNKLTLPIPSTCPEPFAQLMAECWDQDPHRRPNFSSILAQLTALEQQVKEEMPQDSFHSLQDDWKLEIQDMFNELRAKEKELRCREEELKRAALEQKSHEEFLRQREQQLAQWEQDVFERELSLLILHLNQNQEKPNVKKRKGTFKKHKLKSKNGEKISMPQDFIHKITVQASPGLEKRRNSPDLGSGSSPSFGLRFRAIQLSPGDTSRTFGLSPVWPPEAPSLSLKQANGDLRLGPHWRPQSPKSPKSPKVLRLSPQESSLSMRAKLLESDSNENGDSKDDFEEYRPPLSTTPPAQNGDCTPSEPESPPPKPPISDPPVVDDLITFSTSEQLPRPVLDLALQYQELKPLPLTPPPPNPRDWSGRRTPQMSHSPQSPRIPLQHGWASPGEWTPSSDSTNGELCCEAWEHKTDRRRRSSHGLHASQLVLDLPLCQDTQDSDIKLPAPQYPNPALWSPKTCRLEVNVIPRPRPSPIRPRIDPWSFISAGSGNSGSGSSPNRLDSNLLGYQPSPTNPFTNCDPFPSPDCDPFALKADPSSGSDTASPFDPFLAPFPTSRSAPCSTNGSPTLPSFRIAPLNPADSPLIDLGWAACSKPLDGTKERVHPRRTLGLKPFKSPTQLRDDRF</sequence>
<comment type="caution">
    <text evidence="1">The sequence shown here is derived from an EMBL/GenBank/DDBJ whole genome shotgun (WGS) entry which is preliminary data.</text>
</comment>
<gene>
    <name evidence="1" type="ORF">L3Q82_017053</name>
</gene>
<reference evidence="1" key="1">
    <citation type="submission" date="2022-04" db="EMBL/GenBank/DDBJ databases">
        <title>Jade perch genome.</title>
        <authorList>
            <person name="Chao B."/>
        </authorList>
    </citation>
    <scope>NUCLEOTIDE SEQUENCE</scope>
    <source>
        <strain evidence="1">CB-2022</strain>
    </source>
</reference>
<name>A0ACB8X9H4_9TELE</name>
<organism evidence="1 2">
    <name type="scientific">Scortum barcoo</name>
    <name type="common">barcoo grunter</name>
    <dbReference type="NCBI Taxonomy" id="214431"/>
    <lineage>
        <taxon>Eukaryota</taxon>
        <taxon>Metazoa</taxon>
        <taxon>Chordata</taxon>
        <taxon>Craniata</taxon>
        <taxon>Vertebrata</taxon>
        <taxon>Euteleostomi</taxon>
        <taxon>Actinopterygii</taxon>
        <taxon>Neopterygii</taxon>
        <taxon>Teleostei</taxon>
        <taxon>Neoteleostei</taxon>
        <taxon>Acanthomorphata</taxon>
        <taxon>Eupercaria</taxon>
        <taxon>Centrarchiformes</taxon>
        <taxon>Terapontoidei</taxon>
        <taxon>Terapontidae</taxon>
        <taxon>Scortum</taxon>
    </lineage>
</organism>
<accession>A0ACB8X9H4</accession>